<protein>
    <recommendedName>
        <fullName evidence="3">DUF3857 domain-containing protein</fullName>
    </recommendedName>
</protein>
<sequence length="220" mass="25232">MKNFTILIALLISANVISQQNNVWSVYDGTDIIPRLEIPSNESEYYTYKGSPYFEKDFVESIAVNDKGQSEKVLVRYNLVSDALHIKKDKASNEVLEMPIARDVVFKVNDYQYKVTAEGDNIPGSTNYYAEFYNDDNLHLIGIPGLNLIEGNIEGHQNDYYKNGKFEVRMDYYISLDNGKYELLDLKGSSKKKYAKTLAMVDFLDKNKNITEAEINNFLE</sequence>
<name>A0ABU1EQ00_9FLAO</name>
<dbReference type="Proteomes" id="UP001257234">
    <property type="component" value="Unassembled WGS sequence"/>
</dbReference>
<dbReference type="EMBL" id="JAVJIU010000003">
    <property type="protein sequence ID" value="MDR5590463.1"/>
    <property type="molecule type" value="Genomic_DNA"/>
</dbReference>
<evidence type="ECO:0000313" key="1">
    <source>
        <dbReference type="EMBL" id="MDR5590463.1"/>
    </source>
</evidence>
<comment type="caution">
    <text evidence="1">The sequence shown here is derived from an EMBL/GenBank/DDBJ whole genome shotgun (WGS) entry which is preliminary data.</text>
</comment>
<gene>
    <name evidence="1" type="ORF">RE431_07425</name>
</gene>
<organism evidence="1 2">
    <name type="scientific">Christiangramia sediminicola</name>
    <dbReference type="NCBI Taxonomy" id="3073267"/>
    <lineage>
        <taxon>Bacteria</taxon>
        <taxon>Pseudomonadati</taxon>
        <taxon>Bacteroidota</taxon>
        <taxon>Flavobacteriia</taxon>
        <taxon>Flavobacteriales</taxon>
        <taxon>Flavobacteriaceae</taxon>
        <taxon>Christiangramia</taxon>
    </lineage>
</organism>
<evidence type="ECO:0008006" key="3">
    <source>
        <dbReference type="Google" id="ProtNLM"/>
    </source>
</evidence>
<keyword evidence="2" id="KW-1185">Reference proteome</keyword>
<evidence type="ECO:0000313" key="2">
    <source>
        <dbReference type="Proteomes" id="UP001257234"/>
    </source>
</evidence>
<dbReference type="RefSeq" id="WP_309561339.1">
    <property type="nucleotide sequence ID" value="NZ_JAVJIU010000003.1"/>
</dbReference>
<proteinExistence type="predicted"/>
<reference evidence="2" key="1">
    <citation type="submission" date="2023-07" db="EMBL/GenBank/DDBJ databases">
        <title>Christiangramia sp. SM2212., a novel bacterium of the family Flavobacteriaceae isolated from the sea sediment.</title>
        <authorList>
            <person name="Wang J."/>
            <person name="Zhang X."/>
        </authorList>
    </citation>
    <scope>NUCLEOTIDE SEQUENCE [LARGE SCALE GENOMIC DNA]</scope>
    <source>
        <strain evidence="2">SM2212</strain>
    </source>
</reference>
<accession>A0ABU1EQ00</accession>